<dbReference type="Gramene" id="VVA30048">
    <property type="protein sequence ID" value="VVA30048"/>
    <property type="gene ID" value="Prudul26B005912"/>
</dbReference>
<dbReference type="Proteomes" id="UP000327085">
    <property type="component" value="Chromosome 5"/>
</dbReference>
<dbReference type="InParanoid" id="A0A5E4FRE0"/>
<sequence>MSESSDRESPDPPAFGGDDTESEEPSQYVCSEEESSETEGMVEGIIESRMIGHGGERGEPSVDSGSAAYREMQRNYIELEAIANRVLALPHTQE</sequence>
<evidence type="ECO:0000256" key="1">
    <source>
        <dbReference type="SAM" id="MobiDB-lite"/>
    </source>
</evidence>
<protein>
    <submittedName>
        <fullName evidence="2">PREDICTED: cytosolic purine 5'-nucleotidase</fullName>
    </submittedName>
</protein>
<dbReference type="AlphaFoldDB" id="A0A5E4FRE0"/>
<accession>A0A5E4FRE0</accession>
<dbReference type="EMBL" id="CABIKO010000180">
    <property type="protein sequence ID" value="VVA30048.1"/>
    <property type="molecule type" value="Genomic_DNA"/>
</dbReference>
<gene>
    <name evidence="2" type="ORF">ALMOND_2B005912</name>
</gene>
<feature type="compositionally biased region" description="Basic and acidic residues" evidence="1">
    <location>
        <begin position="1"/>
        <end position="10"/>
    </location>
</feature>
<organism evidence="2 3">
    <name type="scientific">Prunus dulcis</name>
    <name type="common">Almond</name>
    <name type="synonym">Amygdalus dulcis</name>
    <dbReference type="NCBI Taxonomy" id="3755"/>
    <lineage>
        <taxon>Eukaryota</taxon>
        <taxon>Viridiplantae</taxon>
        <taxon>Streptophyta</taxon>
        <taxon>Embryophyta</taxon>
        <taxon>Tracheophyta</taxon>
        <taxon>Spermatophyta</taxon>
        <taxon>Magnoliopsida</taxon>
        <taxon>eudicotyledons</taxon>
        <taxon>Gunneridae</taxon>
        <taxon>Pentapetalae</taxon>
        <taxon>rosids</taxon>
        <taxon>fabids</taxon>
        <taxon>Rosales</taxon>
        <taxon>Rosaceae</taxon>
        <taxon>Amygdaloideae</taxon>
        <taxon>Amygdaleae</taxon>
        <taxon>Prunus</taxon>
    </lineage>
</organism>
<name>A0A5E4FRE0_PRUDU</name>
<feature type="non-terminal residue" evidence="2">
    <location>
        <position position="94"/>
    </location>
</feature>
<evidence type="ECO:0000313" key="2">
    <source>
        <dbReference type="EMBL" id="VVA30048.1"/>
    </source>
</evidence>
<proteinExistence type="predicted"/>
<feature type="region of interest" description="Disordered" evidence="1">
    <location>
        <begin position="1"/>
        <end position="40"/>
    </location>
</feature>
<reference evidence="3" key="1">
    <citation type="journal article" date="2020" name="Plant J.">
        <title>Transposons played a major role in the diversification between the closely related almond and peach genomes: results from the almond genome sequence.</title>
        <authorList>
            <person name="Alioto T."/>
            <person name="Alexiou K.G."/>
            <person name="Bardil A."/>
            <person name="Barteri F."/>
            <person name="Castanera R."/>
            <person name="Cruz F."/>
            <person name="Dhingra A."/>
            <person name="Duval H."/>
            <person name="Fernandez I Marti A."/>
            <person name="Frias L."/>
            <person name="Galan B."/>
            <person name="Garcia J.L."/>
            <person name="Howad W."/>
            <person name="Gomez-Garrido J."/>
            <person name="Gut M."/>
            <person name="Julca I."/>
            <person name="Morata J."/>
            <person name="Puigdomenech P."/>
            <person name="Ribeca P."/>
            <person name="Rubio Cabetas M.J."/>
            <person name="Vlasova A."/>
            <person name="Wirthensohn M."/>
            <person name="Garcia-Mas J."/>
            <person name="Gabaldon T."/>
            <person name="Casacuberta J.M."/>
            <person name="Arus P."/>
        </authorList>
    </citation>
    <scope>NUCLEOTIDE SEQUENCE [LARGE SCALE GENOMIC DNA]</scope>
    <source>
        <strain evidence="3">cv. Texas</strain>
    </source>
</reference>
<evidence type="ECO:0000313" key="3">
    <source>
        <dbReference type="Proteomes" id="UP000327085"/>
    </source>
</evidence>